<comment type="catalytic activity">
    <reaction evidence="10">
        <text>tRNA(His) + L-histidine + ATP = L-histidyl-tRNA(His) + AMP + diphosphate + H(+)</text>
        <dbReference type="Rhea" id="RHEA:17313"/>
        <dbReference type="Rhea" id="RHEA-COMP:9665"/>
        <dbReference type="Rhea" id="RHEA-COMP:9689"/>
        <dbReference type="ChEBI" id="CHEBI:15378"/>
        <dbReference type="ChEBI" id="CHEBI:30616"/>
        <dbReference type="ChEBI" id="CHEBI:33019"/>
        <dbReference type="ChEBI" id="CHEBI:57595"/>
        <dbReference type="ChEBI" id="CHEBI:78442"/>
        <dbReference type="ChEBI" id="CHEBI:78527"/>
        <dbReference type="ChEBI" id="CHEBI:456215"/>
        <dbReference type="EC" id="6.1.1.21"/>
    </reaction>
</comment>
<evidence type="ECO:0000256" key="2">
    <source>
        <dbReference type="ARBA" id="ARBA00011738"/>
    </source>
</evidence>
<evidence type="ECO:0000256" key="9">
    <source>
        <dbReference type="ARBA" id="ARBA00023146"/>
    </source>
</evidence>
<dbReference type="InterPro" id="IPR006195">
    <property type="entry name" value="aa-tRNA-synth_II"/>
</dbReference>
<gene>
    <name evidence="15" type="ORF">GGG17_06350</name>
</gene>
<feature type="binding site" evidence="12">
    <location>
        <position position="141"/>
    </location>
    <ligand>
        <name>L-histidine</name>
        <dbReference type="ChEBI" id="CHEBI:57595"/>
    </ligand>
</feature>
<keyword evidence="8" id="KW-0648">Protein biosynthesis</keyword>
<dbReference type="InterPro" id="IPR004154">
    <property type="entry name" value="Anticodon-bd"/>
</dbReference>
<dbReference type="PANTHER" id="PTHR11476:SF7">
    <property type="entry name" value="HISTIDINE--TRNA LIGASE"/>
    <property type="match status" value="1"/>
</dbReference>
<keyword evidence="6" id="KW-0547">Nucleotide-binding</keyword>
<keyword evidence="5" id="KW-0963">Cytoplasm</keyword>
<evidence type="ECO:0000256" key="8">
    <source>
        <dbReference type="ARBA" id="ARBA00022917"/>
    </source>
</evidence>
<dbReference type="InterPro" id="IPR036621">
    <property type="entry name" value="Anticodon-bd_dom_sf"/>
</dbReference>
<evidence type="ECO:0000256" key="3">
    <source>
        <dbReference type="ARBA" id="ARBA00012815"/>
    </source>
</evidence>
<dbReference type="Pfam" id="PF13393">
    <property type="entry name" value="tRNA-synt_His"/>
    <property type="match status" value="1"/>
</dbReference>
<evidence type="ECO:0000256" key="12">
    <source>
        <dbReference type="PIRSR" id="PIRSR001549-1"/>
    </source>
</evidence>
<feature type="binding site" evidence="12">
    <location>
        <begin position="294"/>
        <end position="295"/>
    </location>
    <ligand>
        <name>L-histidine</name>
        <dbReference type="ChEBI" id="CHEBI:57595"/>
    </ligand>
</feature>
<feature type="region of interest" description="Disordered" evidence="13">
    <location>
        <begin position="427"/>
        <end position="457"/>
    </location>
</feature>
<evidence type="ECO:0000256" key="6">
    <source>
        <dbReference type="ARBA" id="ARBA00022741"/>
    </source>
</evidence>
<feature type="compositionally biased region" description="Basic and acidic residues" evidence="13">
    <location>
        <begin position="446"/>
        <end position="457"/>
    </location>
</feature>
<proteinExistence type="inferred from homology"/>
<dbReference type="SUPFAM" id="SSF55681">
    <property type="entry name" value="Class II aaRS and biotin synthetases"/>
    <property type="match status" value="1"/>
</dbReference>
<dbReference type="GO" id="GO:0005737">
    <property type="term" value="C:cytoplasm"/>
    <property type="evidence" value="ECO:0007669"/>
    <property type="project" value="UniProtKB-UniRule"/>
</dbReference>
<feature type="binding site" evidence="12">
    <location>
        <begin position="97"/>
        <end position="99"/>
    </location>
    <ligand>
        <name>L-histidine</name>
        <dbReference type="ChEBI" id="CHEBI:57595"/>
    </ligand>
</feature>
<reference evidence="15 16" key="1">
    <citation type="submission" date="2019-11" db="EMBL/GenBank/DDBJ databases">
        <title>Whole genome sequencing identifies a novel species of the genus Arsenicicoccus isolated from human blood.</title>
        <authorList>
            <person name="Jeong J.H."/>
            <person name="Kweon O.J."/>
            <person name="Kim H.R."/>
            <person name="Kim T.-H."/>
            <person name="Ha S.-M."/>
            <person name="Lee M.-K."/>
        </authorList>
    </citation>
    <scope>NUCLEOTIDE SEQUENCE [LARGE SCALE GENOMIC DNA]</scope>
    <source>
        <strain evidence="15 16">MKL-02</strain>
    </source>
</reference>
<dbReference type="SUPFAM" id="SSF52954">
    <property type="entry name" value="Class II aaRS ABD-related"/>
    <property type="match status" value="1"/>
</dbReference>
<dbReference type="Gene3D" id="3.30.930.10">
    <property type="entry name" value="Bira Bifunctional Protein, Domain 2"/>
    <property type="match status" value="1"/>
</dbReference>
<dbReference type="EMBL" id="WLVL01000021">
    <property type="protein sequence ID" value="MTB71595.1"/>
    <property type="molecule type" value="Genomic_DNA"/>
</dbReference>
<feature type="domain" description="Aminoacyl-transfer RNA synthetases class-II family profile" evidence="14">
    <location>
        <begin position="21"/>
        <end position="357"/>
    </location>
</feature>
<evidence type="ECO:0000256" key="4">
    <source>
        <dbReference type="ARBA" id="ARBA00017399"/>
    </source>
</evidence>
<sequence length="457" mass="49380">MSTRIAPLSGFPEWLPAERVVEQAFLDIIRETFELHGFVSVETRAVEPVSRLLGKGGDADKEIYGVHRLAGDAESGADPDGEAEQSDPDKALGLHFDLTVPFARYVLENAGKLTFPFRRYQIQKVWRGERPQEGRFREFTQCDIDIVDAGSLAAHYEAEMPLVIADVFSKLPIGDYRIQVNNRKIPEGFYLGLGLTDVVGTLRIVDKLDKIGPEGVTELLASAGATDEQIGQCLALAEISSTDTTFADRVRALGVSHPTLDEGLAELTAVMEAAMAQRPGVLVADLRVARGLDYYTGTVYETQLVGHESYGSVCSGGRYDALASDGRTTYPGVGISIGLSRLLARLVSTGAVRASRPTPTCVVVALGVEEDRARATAVAAELRGRGIATEIAPSAAKFGKQIRFADRRGIPFVWFLGAEGASDSVKDIRSGEQVDAESATWTPPAEDLRPVLERVED</sequence>
<dbReference type="PROSITE" id="PS50862">
    <property type="entry name" value="AA_TRNA_LIGASE_II"/>
    <property type="match status" value="1"/>
</dbReference>
<evidence type="ECO:0000256" key="1">
    <source>
        <dbReference type="ARBA" id="ARBA00008226"/>
    </source>
</evidence>
<keyword evidence="7" id="KW-0067">ATP-binding</keyword>
<accession>A0A6I3IIU9</accession>
<evidence type="ECO:0000313" key="16">
    <source>
        <dbReference type="Proteomes" id="UP000431092"/>
    </source>
</evidence>
<evidence type="ECO:0000259" key="14">
    <source>
        <dbReference type="PROSITE" id="PS50862"/>
    </source>
</evidence>
<dbReference type="Proteomes" id="UP000431092">
    <property type="component" value="Unassembled WGS sequence"/>
</dbReference>
<evidence type="ECO:0000256" key="11">
    <source>
        <dbReference type="NCBIfam" id="TIGR00442"/>
    </source>
</evidence>
<dbReference type="EC" id="6.1.1.21" evidence="3 11"/>
<protein>
    <recommendedName>
        <fullName evidence="4 11">Histidine--tRNA ligase</fullName>
        <ecNumber evidence="3 11">6.1.1.21</ecNumber>
    </recommendedName>
</protein>
<keyword evidence="15" id="KW-0436">Ligase</keyword>
<evidence type="ECO:0000256" key="7">
    <source>
        <dbReference type="ARBA" id="ARBA00022840"/>
    </source>
</evidence>
<dbReference type="CDD" id="cd00773">
    <property type="entry name" value="HisRS-like_core"/>
    <property type="match status" value="1"/>
</dbReference>
<evidence type="ECO:0000256" key="5">
    <source>
        <dbReference type="ARBA" id="ARBA00022490"/>
    </source>
</evidence>
<dbReference type="InterPro" id="IPR015807">
    <property type="entry name" value="His-tRNA-ligase"/>
</dbReference>
<dbReference type="RefSeq" id="WP_311966472.1">
    <property type="nucleotide sequence ID" value="NZ_WLVL01000021.1"/>
</dbReference>
<dbReference type="InterPro" id="IPR045864">
    <property type="entry name" value="aa-tRNA-synth_II/BPL/LPL"/>
</dbReference>
<dbReference type="InterPro" id="IPR041715">
    <property type="entry name" value="HisRS-like_core"/>
</dbReference>
<dbReference type="Pfam" id="PF03129">
    <property type="entry name" value="HGTP_anticodon"/>
    <property type="match status" value="1"/>
</dbReference>
<feature type="binding site" evidence="12">
    <location>
        <position position="145"/>
    </location>
    <ligand>
        <name>L-histidine</name>
        <dbReference type="ChEBI" id="CHEBI:57595"/>
    </ligand>
</feature>
<feature type="binding site" evidence="12">
    <location>
        <position position="290"/>
    </location>
    <ligand>
        <name>L-histidine</name>
        <dbReference type="ChEBI" id="CHEBI:57595"/>
    </ligand>
</feature>
<keyword evidence="16" id="KW-1185">Reference proteome</keyword>
<dbReference type="PANTHER" id="PTHR11476">
    <property type="entry name" value="HISTIDYL-TRNA SYNTHETASE"/>
    <property type="match status" value="1"/>
</dbReference>
<dbReference type="InterPro" id="IPR004516">
    <property type="entry name" value="HisRS/HisZ"/>
</dbReference>
<dbReference type="PIRSF" id="PIRSF001549">
    <property type="entry name" value="His-tRNA_synth"/>
    <property type="match status" value="1"/>
</dbReference>
<organism evidence="15 16">
    <name type="scientific">Arsenicicoccus cauae</name>
    <dbReference type="NCBI Taxonomy" id="2663847"/>
    <lineage>
        <taxon>Bacteria</taxon>
        <taxon>Bacillati</taxon>
        <taxon>Actinomycetota</taxon>
        <taxon>Actinomycetes</taxon>
        <taxon>Micrococcales</taxon>
        <taxon>Intrasporangiaceae</taxon>
        <taxon>Arsenicicoccus</taxon>
    </lineage>
</organism>
<evidence type="ECO:0000313" key="15">
    <source>
        <dbReference type="EMBL" id="MTB71595.1"/>
    </source>
</evidence>
<name>A0A6I3IIU9_9MICO</name>
<dbReference type="AlphaFoldDB" id="A0A6I3IIU9"/>
<dbReference type="NCBIfam" id="TIGR00442">
    <property type="entry name" value="hisS"/>
    <property type="match status" value="1"/>
</dbReference>
<dbReference type="Gene3D" id="3.40.50.800">
    <property type="entry name" value="Anticodon-binding domain"/>
    <property type="match status" value="1"/>
</dbReference>
<evidence type="ECO:0000256" key="13">
    <source>
        <dbReference type="SAM" id="MobiDB-lite"/>
    </source>
</evidence>
<comment type="subunit">
    <text evidence="2">Homodimer.</text>
</comment>
<keyword evidence="9" id="KW-0030">Aminoacyl-tRNA synthetase</keyword>
<evidence type="ECO:0000256" key="10">
    <source>
        <dbReference type="ARBA" id="ARBA00047639"/>
    </source>
</evidence>
<dbReference type="GO" id="GO:0004821">
    <property type="term" value="F:histidine-tRNA ligase activity"/>
    <property type="evidence" value="ECO:0007669"/>
    <property type="project" value="UniProtKB-UniRule"/>
</dbReference>
<comment type="similarity">
    <text evidence="1">Belongs to the class-II aminoacyl-tRNA synthetase family.</text>
</comment>
<dbReference type="GO" id="GO:0005524">
    <property type="term" value="F:ATP binding"/>
    <property type="evidence" value="ECO:0007669"/>
    <property type="project" value="UniProtKB-KW"/>
</dbReference>
<feature type="binding site" evidence="12">
    <location>
        <position position="127"/>
    </location>
    <ligand>
        <name>L-histidine</name>
        <dbReference type="ChEBI" id="CHEBI:57595"/>
    </ligand>
</feature>
<comment type="caution">
    <text evidence="15">The sequence shown here is derived from an EMBL/GenBank/DDBJ whole genome shotgun (WGS) entry which is preliminary data.</text>
</comment>
<dbReference type="GO" id="GO:0006427">
    <property type="term" value="P:histidyl-tRNA aminoacylation"/>
    <property type="evidence" value="ECO:0007669"/>
    <property type="project" value="UniProtKB-UniRule"/>
</dbReference>